<keyword evidence="7" id="KW-0779">Telomere</keyword>
<feature type="domain" description="Protein kinase" evidence="13">
    <location>
        <begin position="453"/>
        <end position="794"/>
    </location>
</feature>
<gene>
    <name evidence="14" type="ORF">BDBG_07455</name>
</gene>
<dbReference type="PANTHER" id="PTHR38248">
    <property type="entry name" value="FUNK1 6"/>
    <property type="match status" value="1"/>
</dbReference>
<dbReference type="EMBL" id="GG657466">
    <property type="protein sequence ID" value="OAT12060.1"/>
    <property type="molecule type" value="Genomic_DNA"/>
</dbReference>
<comment type="catalytic activity">
    <reaction evidence="11">
        <text>L-seryl-[protein] + ATP = O-phospho-L-seryl-[protein] + ADP + H(+)</text>
        <dbReference type="Rhea" id="RHEA:17989"/>
        <dbReference type="Rhea" id="RHEA-COMP:9863"/>
        <dbReference type="Rhea" id="RHEA-COMP:11604"/>
        <dbReference type="ChEBI" id="CHEBI:15378"/>
        <dbReference type="ChEBI" id="CHEBI:29999"/>
        <dbReference type="ChEBI" id="CHEBI:30616"/>
        <dbReference type="ChEBI" id="CHEBI:83421"/>
        <dbReference type="ChEBI" id="CHEBI:456216"/>
        <dbReference type="EC" id="2.7.11.1"/>
    </reaction>
</comment>
<dbReference type="GO" id="GO:0005524">
    <property type="term" value="F:ATP binding"/>
    <property type="evidence" value="ECO:0007669"/>
    <property type="project" value="InterPro"/>
</dbReference>
<evidence type="ECO:0000256" key="4">
    <source>
        <dbReference type="ARBA" id="ARBA00012513"/>
    </source>
</evidence>
<evidence type="ECO:0000256" key="1">
    <source>
        <dbReference type="ARBA" id="ARBA00003747"/>
    </source>
</evidence>
<proteinExistence type="predicted"/>
<dbReference type="SUPFAM" id="SSF56112">
    <property type="entry name" value="Protein kinase-like (PK-like)"/>
    <property type="match status" value="1"/>
</dbReference>
<comment type="subunit">
    <text evidence="3">Component of the EKC/KEOPS complex composed of at least BUD32, CGI121, GON7, KAE1 and PCC1; the whole complex dimerizes.</text>
</comment>
<comment type="function">
    <text evidence="1">Component of the EKC/KEOPS complex that is required for the formation of a threonylcarbamoyl group on adenosine at position 37 (t(6)A37) in tRNAs that read codons beginning with adenine. The complex is probably involved in the transfer of the threonylcarbamoyl moiety of threonylcarbamoyl-AMP (TC-AMP) to the N6 group of A37. BUD32 has ATPase activity in the context of the EKC/KEOPS complex and likely plays a supporting role to the catalytic subunit KAE1. The EKC/KEOPS complex also promotes both telomere uncapping and telomere elongation. The complex is required for efficient recruitment of transcriptional coactivators.</text>
</comment>
<comment type="catalytic activity">
    <reaction evidence="10">
        <text>L-threonyl-[protein] + ATP = O-phospho-L-threonyl-[protein] + ADP + H(+)</text>
        <dbReference type="Rhea" id="RHEA:46608"/>
        <dbReference type="Rhea" id="RHEA-COMP:11060"/>
        <dbReference type="Rhea" id="RHEA-COMP:11605"/>
        <dbReference type="ChEBI" id="CHEBI:15378"/>
        <dbReference type="ChEBI" id="CHEBI:30013"/>
        <dbReference type="ChEBI" id="CHEBI:30616"/>
        <dbReference type="ChEBI" id="CHEBI:61977"/>
        <dbReference type="ChEBI" id="CHEBI:456216"/>
        <dbReference type="EC" id="2.7.11.1"/>
    </reaction>
</comment>
<evidence type="ECO:0000256" key="11">
    <source>
        <dbReference type="ARBA" id="ARBA00048679"/>
    </source>
</evidence>
<evidence type="ECO:0000256" key="8">
    <source>
        <dbReference type="ARBA" id="ARBA00030980"/>
    </source>
</evidence>
<dbReference type="Gene3D" id="1.10.510.10">
    <property type="entry name" value="Transferase(Phosphotransferase) domain 1"/>
    <property type="match status" value="1"/>
</dbReference>
<dbReference type="InterPro" id="IPR008266">
    <property type="entry name" value="Tyr_kinase_AS"/>
</dbReference>
<name>A0A179UW33_BLAGS</name>
<evidence type="ECO:0000256" key="12">
    <source>
        <dbReference type="SAM" id="MobiDB-lite"/>
    </source>
</evidence>
<evidence type="ECO:0000256" key="3">
    <source>
        <dbReference type="ARBA" id="ARBA00011534"/>
    </source>
</evidence>
<reference evidence="15" key="1">
    <citation type="journal article" date="2015" name="PLoS Genet.">
        <title>The dynamic genome and transcriptome of the human fungal pathogen Blastomyces and close relative Emmonsia.</title>
        <authorList>
            <person name="Munoz J.F."/>
            <person name="Gauthier G.M."/>
            <person name="Desjardins C.A."/>
            <person name="Gallo J.E."/>
            <person name="Holder J."/>
            <person name="Sullivan T.D."/>
            <person name="Marty A.J."/>
            <person name="Carmen J.C."/>
            <person name="Chen Z."/>
            <person name="Ding L."/>
            <person name="Gujja S."/>
            <person name="Magrini V."/>
            <person name="Misas E."/>
            <person name="Mitreva M."/>
            <person name="Priest M."/>
            <person name="Saif S."/>
            <person name="Whiston E.A."/>
            <person name="Young S."/>
            <person name="Zeng Q."/>
            <person name="Goldman W.E."/>
            <person name="Mardis E.R."/>
            <person name="Taylor J.W."/>
            <person name="McEwen J.G."/>
            <person name="Clay O.K."/>
            <person name="Klein B.S."/>
            <person name="Cuomo C.A."/>
        </authorList>
    </citation>
    <scope>NUCLEOTIDE SEQUENCE [LARGE SCALE GENOMIC DNA]</scope>
    <source>
        <strain evidence="15">SLH14081</strain>
    </source>
</reference>
<dbReference type="VEuPathDB" id="FungiDB:BDBG_07455"/>
<feature type="compositionally biased region" description="Low complexity" evidence="12">
    <location>
        <begin position="507"/>
        <end position="523"/>
    </location>
</feature>
<organism evidence="14 15">
    <name type="scientific">Blastomyces gilchristii (strain SLH14081)</name>
    <name type="common">Blastomyces dermatitidis</name>
    <dbReference type="NCBI Taxonomy" id="559298"/>
    <lineage>
        <taxon>Eukaryota</taxon>
        <taxon>Fungi</taxon>
        <taxon>Dikarya</taxon>
        <taxon>Ascomycota</taxon>
        <taxon>Pezizomycotina</taxon>
        <taxon>Eurotiomycetes</taxon>
        <taxon>Eurotiomycetidae</taxon>
        <taxon>Onygenales</taxon>
        <taxon>Ajellomycetaceae</taxon>
        <taxon>Blastomyces</taxon>
    </lineage>
</organism>
<dbReference type="InterPro" id="IPR000719">
    <property type="entry name" value="Prot_kinase_dom"/>
</dbReference>
<keyword evidence="14" id="KW-0808">Transferase</keyword>
<accession>A0A179UW33</accession>
<dbReference type="GeneID" id="8502477"/>
<dbReference type="Proteomes" id="UP000002038">
    <property type="component" value="Unassembled WGS sequence"/>
</dbReference>
<evidence type="ECO:0000259" key="13">
    <source>
        <dbReference type="PROSITE" id="PS50011"/>
    </source>
</evidence>
<dbReference type="InterPro" id="IPR011009">
    <property type="entry name" value="Kinase-like_dom_sf"/>
</dbReference>
<evidence type="ECO:0000313" key="14">
    <source>
        <dbReference type="EMBL" id="OAT12060.1"/>
    </source>
</evidence>
<keyword evidence="15" id="KW-1185">Reference proteome</keyword>
<dbReference type="GO" id="GO:0004674">
    <property type="term" value="F:protein serine/threonine kinase activity"/>
    <property type="evidence" value="ECO:0007669"/>
    <property type="project" value="UniProtKB-EC"/>
</dbReference>
<evidence type="ECO:0000313" key="15">
    <source>
        <dbReference type="Proteomes" id="UP000002038"/>
    </source>
</evidence>
<evidence type="ECO:0000256" key="9">
    <source>
        <dbReference type="ARBA" id="ARBA00033194"/>
    </source>
</evidence>
<dbReference type="GO" id="GO:0000781">
    <property type="term" value="C:chromosome, telomeric region"/>
    <property type="evidence" value="ECO:0007669"/>
    <property type="project" value="UniProtKB-SubCell"/>
</dbReference>
<evidence type="ECO:0000256" key="7">
    <source>
        <dbReference type="ARBA" id="ARBA00022895"/>
    </source>
</evidence>
<dbReference type="InterPro" id="IPR040976">
    <property type="entry name" value="Pkinase_fungal"/>
</dbReference>
<dbReference type="Pfam" id="PF17667">
    <property type="entry name" value="Pkinase_fungal"/>
    <property type="match status" value="1"/>
</dbReference>
<evidence type="ECO:0000256" key="10">
    <source>
        <dbReference type="ARBA" id="ARBA00047899"/>
    </source>
</evidence>
<feature type="region of interest" description="Disordered" evidence="12">
    <location>
        <begin position="507"/>
        <end position="547"/>
    </location>
</feature>
<dbReference type="PROSITE" id="PS50011">
    <property type="entry name" value="PROTEIN_KINASE_DOM"/>
    <property type="match status" value="1"/>
</dbReference>
<dbReference type="AlphaFoldDB" id="A0A179UW33"/>
<dbReference type="KEGG" id="bgh:BDBG_07455"/>
<comment type="subcellular location">
    <subcellularLocation>
        <location evidence="2">Chromosome</location>
        <location evidence="2">Telomere</location>
    </subcellularLocation>
</comment>
<dbReference type="EC" id="2.7.11.1" evidence="4"/>
<protein>
    <recommendedName>
        <fullName evidence="6">EKC/KEOPS complex subunit BUD32</fullName>
        <ecNumber evidence="4">2.7.11.1</ecNumber>
    </recommendedName>
    <alternativeName>
        <fullName evidence="8 9">Atypical Serine/threonine protein kinase BUD32</fullName>
    </alternativeName>
    <alternativeName>
        <fullName evidence="5">EKC/KEOPS complex subunit bud32</fullName>
    </alternativeName>
</protein>
<dbReference type="OrthoDB" id="5584477at2759"/>
<evidence type="ECO:0000256" key="6">
    <source>
        <dbReference type="ARBA" id="ARBA00019973"/>
    </source>
</evidence>
<dbReference type="RefSeq" id="XP_002622053.1">
    <property type="nucleotide sequence ID" value="XM_002622007.1"/>
</dbReference>
<sequence>MDSLSGDDLSIISKHPFNDSLHRLHKYLQESEDYCNDKATDDSEYFQDAISKLLTTLMGERSAFNLRSPASNQDVASELSGIFRRLRSGDFSYEDYRPLVRLILQKASDIDIWKTVFDLIVAVSRCTPLPTVPPTSQATPLRSTFSSQQGKEQTRELVELRIFDEIKTCTYRVVEGFDAKYFQGKDWEEGFSTIYERVLQRGHDEVEDFPDPPTEEDVLEWLFGLQERFFAETRGYYYKKTIKKKDLTGSEAERQLDFLMKRRKNENKDTRHDWKDIHVIGELKQPDFDKGTLLQMERYVRDVFAAQPTRRFVHSFTLCGSEMELWVTDRSGPYSSGPFDIRRDPKRFFRAMIGYTLMSDEELGLDVFTTLHDDGCRTVSISDADSGRKQLRLQPKPIAVQSAVVCRGTCCFLANSPGIPNSDGESVVKFSWMSARRRPEVDLLRLAHQRGVKGVAKVIGQGTVTSIAELRDGLSFGEPYPFRGRPALSVSSSFSLSQPQSQQSQSITQLQGLSLAKGSSSGSSRKRKSRQAVGAPPLKRSRSSKRFQDIASNDEVSFDVEAAQKTSLVASTREGPFDNRIFRCLAITPAGRAIHQFTSAKELLLALRDAIKAHRSLYLDGKILHRDISENNIIITNPDKADGYHGMLIDLDLAKERDKGRTGARQQTGTMEFMAIEVLDGTDHTYRHDLESFLYVLIWQCARHGWRLSTNLQGRPKVSRLAKWYTGSYDDIARIKASDMGAKRFENLLVEFPPEFEEVKSLCRDVRKVLFCIYKDDIFTGTPVKSEVLYDPIIQAFDRAITLNNAKI</sequence>
<dbReference type="PROSITE" id="PS00109">
    <property type="entry name" value="PROTEIN_KINASE_TYR"/>
    <property type="match status" value="1"/>
</dbReference>
<keyword evidence="14" id="KW-0418">Kinase</keyword>
<dbReference type="STRING" id="559298.A0A179UW33"/>
<keyword evidence="7" id="KW-0158">Chromosome</keyword>
<evidence type="ECO:0000256" key="5">
    <source>
        <dbReference type="ARBA" id="ARBA00013948"/>
    </source>
</evidence>
<dbReference type="PANTHER" id="PTHR38248:SF2">
    <property type="entry name" value="FUNK1 11"/>
    <property type="match status" value="1"/>
</dbReference>
<evidence type="ECO:0000256" key="2">
    <source>
        <dbReference type="ARBA" id="ARBA00004574"/>
    </source>
</evidence>